<reference evidence="9 10" key="1">
    <citation type="journal article" date="2023" name="Elife">
        <title>Identification of key yeast species and microbe-microbe interactions impacting larval growth of Drosophila in the wild.</title>
        <authorList>
            <person name="Mure A."/>
            <person name="Sugiura Y."/>
            <person name="Maeda R."/>
            <person name="Honda K."/>
            <person name="Sakurai N."/>
            <person name="Takahashi Y."/>
            <person name="Watada M."/>
            <person name="Katoh T."/>
            <person name="Gotoh A."/>
            <person name="Gotoh Y."/>
            <person name="Taniguchi I."/>
            <person name="Nakamura K."/>
            <person name="Hayashi T."/>
            <person name="Katayama T."/>
            <person name="Uemura T."/>
            <person name="Hattori Y."/>
        </authorList>
    </citation>
    <scope>NUCLEOTIDE SEQUENCE [LARGE SCALE GENOMIC DNA]</scope>
    <source>
        <strain evidence="9 10">SB-73</strain>
    </source>
</reference>
<evidence type="ECO:0000256" key="6">
    <source>
        <dbReference type="ARBA" id="ARBA00035188"/>
    </source>
</evidence>
<comment type="similarity">
    <text evidence="2">Belongs to the mitochondrion-specific ribosomal protein mL43 family.</text>
</comment>
<dbReference type="EMBL" id="BTGC01000008">
    <property type="protein sequence ID" value="GMM52263.1"/>
    <property type="molecule type" value="Genomic_DNA"/>
</dbReference>
<evidence type="ECO:0000256" key="4">
    <source>
        <dbReference type="ARBA" id="ARBA00023128"/>
    </source>
</evidence>
<keyword evidence="4" id="KW-0496">Mitochondrion</keyword>
<evidence type="ECO:0000313" key="9">
    <source>
        <dbReference type="EMBL" id="GMM52263.1"/>
    </source>
</evidence>
<evidence type="ECO:0000256" key="7">
    <source>
        <dbReference type="ARBA" id="ARBA00075061"/>
    </source>
</evidence>
<evidence type="ECO:0000256" key="2">
    <source>
        <dbReference type="ARBA" id="ARBA00006073"/>
    </source>
</evidence>
<dbReference type="GO" id="GO:0032543">
    <property type="term" value="P:mitochondrial translation"/>
    <property type="evidence" value="ECO:0007669"/>
    <property type="project" value="InterPro"/>
</dbReference>
<dbReference type="PANTHER" id="PTHR21396">
    <property type="entry name" value="39S RIBOSOMAL PROTEIN L43"/>
    <property type="match status" value="1"/>
</dbReference>
<proteinExistence type="inferred from homology"/>
<keyword evidence="10" id="KW-1185">Reference proteome</keyword>
<evidence type="ECO:0000256" key="1">
    <source>
        <dbReference type="ARBA" id="ARBA00004173"/>
    </source>
</evidence>
<accession>A0AAV5RLC5</accession>
<dbReference type="Gene3D" id="3.40.30.10">
    <property type="entry name" value="Glutaredoxin"/>
    <property type="match status" value="1"/>
</dbReference>
<feature type="domain" description="Ribosomal protein/NADH dehydrogenase" evidence="8">
    <location>
        <begin position="33"/>
        <end position="105"/>
    </location>
</feature>
<comment type="subcellular location">
    <subcellularLocation>
        <location evidence="1">Mitochondrion</location>
    </subcellularLocation>
</comment>
<evidence type="ECO:0000313" key="10">
    <source>
        <dbReference type="Proteomes" id="UP001362899"/>
    </source>
</evidence>
<name>A0AAV5RLC5_STABA</name>
<dbReference type="Proteomes" id="UP001362899">
    <property type="component" value="Unassembled WGS sequence"/>
</dbReference>
<keyword evidence="3 9" id="KW-0689">Ribosomal protein</keyword>
<dbReference type="AlphaFoldDB" id="A0AAV5RLC5"/>
<dbReference type="SUPFAM" id="SSF52833">
    <property type="entry name" value="Thioredoxin-like"/>
    <property type="match status" value="1"/>
</dbReference>
<organism evidence="9 10">
    <name type="scientific">Starmerella bacillaris</name>
    <name type="common">Yeast</name>
    <name type="synonym">Candida zemplinina</name>
    <dbReference type="NCBI Taxonomy" id="1247836"/>
    <lineage>
        <taxon>Eukaryota</taxon>
        <taxon>Fungi</taxon>
        <taxon>Dikarya</taxon>
        <taxon>Ascomycota</taxon>
        <taxon>Saccharomycotina</taxon>
        <taxon>Dipodascomycetes</taxon>
        <taxon>Dipodascales</taxon>
        <taxon>Trichomonascaceae</taxon>
        <taxon>Starmerella</taxon>
    </lineage>
</organism>
<dbReference type="InterPro" id="IPR036249">
    <property type="entry name" value="Thioredoxin-like_sf"/>
</dbReference>
<evidence type="ECO:0000259" key="8">
    <source>
        <dbReference type="SMART" id="SM00916"/>
    </source>
</evidence>
<dbReference type="GO" id="GO:0005762">
    <property type="term" value="C:mitochondrial large ribosomal subunit"/>
    <property type="evidence" value="ECO:0007669"/>
    <property type="project" value="TreeGrafter"/>
</dbReference>
<dbReference type="Pfam" id="PF05047">
    <property type="entry name" value="L51_S25_CI-B8"/>
    <property type="match status" value="1"/>
</dbReference>
<dbReference type="InterPro" id="IPR007741">
    <property type="entry name" value="Ribosomal_mL43/mS25/NADH_DH"/>
</dbReference>
<gene>
    <name evidence="9" type="ORF">DASB73_032260</name>
</gene>
<dbReference type="FunFam" id="3.40.30.10:FF:000173">
    <property type="entry name" value="Mitochondrial 54S ribosomal protein"/>
    <property type="match status" value="1"/>
</dbReference>
<evidence type="ECO:0000256" key="3">
    <source>
        <dbReference type="ARBA" id="ARBA00022980"/>
    </source>
</evidence>
<comment type="caution">
    <text evidence="9">The sequence shown here is derived from an EMBL/GenBank/DDBJ whole genome shotgun (WGS) entry which is preliminary data.</text>
</comment>
<dbReference type="GO" id="GO:0003735">
    <property type="term" value="F:structural constituent of ribosome"/>
    <property type="evidence" value="ECO:0007669"/>
    <property type="project" value="InterPro"/>
</dbReference>
<dbReference type="PANTHER" id="PTHR21396:SF2">
    <property type="entry name" value="LARGE RIBOSOMAL SUBUNIT PROTEIN ML43"/>
    <property type="match status" value="1"/>
</dbReference>
<keyword evidence="5" id="KW-0687">Ribonucleoprotein</keyword>
<protein>
    <recommendedName>
        <fullName evidence="6">Large ribosomal subunit protein mL43</fullName>
    </recommendedName>
    <alternativeName>
        <fullName evidence="7">54S ribosomal protein L51, mitochondrial</fullName>
    </alternativeName>
</protein>
<evidence type="ECO:0000256" key="5">
    <source>
        <dbReference type="ARBA" id="ARBA00023274"/>
    </source>
</evidence>
<sequence length="140" mass="15817">MPVKAIPVVGSVLRNGVGAFVHPCKRITLRFCNWGGSSKGMRELLRTQLKDIAAKDPKIEFNVLQESGHPVIQGEYTNGVKKTICVRNKNPTEILEKLTFIKDCGGTKLKKYKRAVESTNESVRGVWSPFHVEKEYRFKI</sequence>
<dbReference type="InterPro" id="IPR039927">
    <property type="entry name" value="Ribosomal_mL43"/>
</dbReference>
<dbReference type="SMART" id="SM00916">
    <property type="entry name" value="L51_S25_CI-B8"/>
    <property type="match status" value="1"/>
</dbReference>